<reference evidence="1" key="1">
    <citation type="journal article" date="2012" name="PLoS ONE">
        <title>The Mitochondrial Genome of the Lycophyte Huperzia squarrosa: The Most Archaic Form in Vascular Plants.</title>
        <authorList>
            <person name="Liu Y."/>
            <person name="Wang B."/>
            <person name="Cui P."/>
            <person name="Li L."/>
            <person name="Xue J.Y."/>
            <person name="Yu J."/>
            <person name="Qiu Y.L."/>
        </authorList>
    </citation>
    <scope>NUCLEOTIDE SEQUENCE</scope>
</reference>
<proteinExistence type="predicted"/>
<keyword evidence="1" id="KW-0496">Mitochondrion</keyword>
<evidence type="ECO:0000313" key="1">
    <source>
        <dbReference type="EMBL" id="AEV55816.1"/>
    </source>
</evidence>
<accession>H9M8A9</accession>
<dbReference type="RefSeq" id="YP_006234252.1">
    <property type="nucleotide sequence ID" value="NC_017755.1"/>
</dbReference>
<protein>
    <submittedName>
        <fullName evidence="1">Uncharacterized protein</fullName>
    </submittedName>
</protein>
<gene>
    <name evidence="1" type="primary">ORF100_1</name>
    <name evidence="1" type="ORF">HusqMp09</name>
</gene>
<dbReference type="GeneID" id="12354540"/>
<dbReference type="EMBL" id="JQ002659">
    <property type="protein sequence ID" value="AEV55816.1"/>
    <property type="molecule type" value="Genomic_DNA"/>
</dbReference>
<name>H9M8A9_PHLSQ</name>
<dbReference type="AlphaFoldDB" id="H9M8A9"/>
<geneLocation type="mitochondrion" evidence="1"/>
<sequence>MTPWTVRLPLYAGGALKERERTSYSSPSGHSPMFRMAGFPIIYKSRKQYHPACELRRFKCCGLLISLQRCNTRTVIFTQTIPKVGRYCHALARDASFPTI</sequence>
<organism evidence="1">
    <name type="scientific">Phlegmariurus squarrosus</name>
    <name type="common">Rock tassel fern</name>
    <name type="synonym">Lycopodium squarrosum</name>
    <dbReference type="NCBI Taxonomy" id="73615"/>
    <lineage>
        <taxon>Eukaryota</taxon>
        <taxon>Viridiplantae</taxon>
        <taxon>Streptophyta</taxon>
        <taxon>Embryophyta</taxon>
        <taxon>Tracheophyta</taxon>
        <taxon>Lycopodiopsida</taxon>
        <taxon>Lycopodiales</taxon>
        <taxon>Lycopodiaceae</taxon>
        <taxon>Huperzioideae</taxon>
        <taxon>Phlegmariurus</taxon>
    </lineage>
</organism>